<gene>
    <name evidence="2" type="ORF">H1R16_01715</name>
    <name evidence="1" type="ORF">H2507_01555</name>
</gene>
<evidence type="ECO:0000313" key="1">
    <source>
        <dbReference type="EMBL" id="MBA5245845.1"/>
    </source>
</evidence>
<sequence length="247" mass="29096">MIYDFRKGHSAQYFSKLLTINYDFDVEEITLSREQLQQDEIGYFKRTKNNGMVRLGAFLPQYKDITYASTPALHIYQCETTEEKGFKMQIANSSRNNYWSRDRSKHVQAELQICKVCAKHLRNHYKISMGTNTFNNFILALEESSRTKQTLVDSSGYIINWRQVSHCFRDLKRFTCEKCGYKANNEQHYKYLHTHHISGVKTDNQRSNLQCLCVKCHSEVDDHHQKKFALEGLSQLLEFEQIRANIN</sequence>
<accession>A0A7D7LQV3</accession>
<keyword evidence="2" id="KW-0540">Nuclease</keyword>
<dbReference type="Proteomes" id="UP000515349">
    <property type="component" value="Chromosome"/>
</dbReference>
<reference evidence="1" key="4">
    <citation type="submission" date="2020-07" db="EMBL/GenBank/DDBJ databases">
        <authorList>
            <person name="Yang C."/>
        </authorList>
    </citation>
    <scope>NUCLEOTIDE SEQUENCE</scope>
    <source>
        <strain evidence="1">Cx-624</strain>
    </source>
</reference>
<protein>
    <submittedName>
        <fullName evidence="2">HNH endonuclease</fullName>
    </submittedName>
</protein>
<reference evidence="2" key="1">
    <citation type="submission" date="2020-07" db="EMBL/GenBank/DDBJ databases">
        <title>Chryseobacterium sp. CX-624.</title>
        <authorList>
            <person name="Yang C."/>
        </authorList>
    </citation>
    <scope>NUCLEOTIDE SEQUENCE</scope>
    <source>
        <strain evidence="2">CX-624</strain>
    </source>
</reference>
<dbReference type="CDD" id="cd00085">
    <property type="entry name" value="HNHc"/>
    <property type="match status" value="1"/>
</dbReference>
<reference evidence="3" key="2">
    <citation type="submission" date="2020-07" db="EMBL/GenBank/DDBJ databases">
        <title>Chryseobacterium sp.cx-624.</title>
        <authorList>
            <person name="Yang C."/>
        </authorList>
    </citation>
    <scope>NUCLEOTIDE SEQUENCE [LARGE SCALE GENOMIC DNA]</scope>
    <source>
        <strain evidence="3">cx-624</strain>
    </source>
</reference>
<dbReference type="EMBL" id="JACEUX010000001">
    <property type="protein sequence ID" value="MBA5245845.1"/>
    <property type="molecule type" value="Genomic_DNA"/>
</dbReference>
<evidence type="ECO:0000313" key="2">
    <source>
        <dbReference type="EMBL" id="QMS98754.1"/>
    </source>
</evidence>
<dbReference type="EMBL" id="CP059472">
    <property type="protein sequence ID" value="QMS98754.1"/>
    <property type="molecule type" value="Genomic_DNA"/>
</dbReference>
<reference evidence="4" key="3">
    <citation type="submission" date="2020-07" db="EMBL/GenBank/DDBJ databases">
        <title>Flavobacterium sp. xlx-214.</title>
        <authorList>
            <person name="Yang C."/>
        </authorList>
    </citation>
    <scope>NUCLEOTIDE SEQUENCE [LARGE SCALE GENOMIC DNA]</scope>
    <source>
        <strain evidence="4">CX-624</strain>
    </source>
</reference>
<evidence type="ECO:0000313" key="3">
    <source>
        <dbReference type="Proteomes" id="UP000515349"/>
    </source>
</evidence>
<dbReference type="KEGG" id="cbau:H1R16_01715"/>
<proteinExistence type="predicted"/>
<evidence type="ECO:0000313" key="4">
    <source>
        <dbReference type="Proteomes" id="UP000539710"/>
    </source>
</evidence>
<dbReference type="RefSeq" id="WP_181885960.1">
    <property type="nucleotide sequence ID" value="NZ_CP059472.1"/>
</dbReference>
<dbReference type="AlphaFoldDB" id="A0A7D7LQV3"/>
<name>A0A7D7LQV3_9FLAO</name>
<dbReference type="GO" id="GO:0004519">
    <property type="term" value="F:endonuclease activity"/>
    <property type="evidence" value="ECO:0007669"/>
    <property type="project" value="UniProtKB-KW"/>
</dbReference>
<dbReference type="Proteomes" id="UP000539710">
    <property type="component" value="Unassembled WGS sequence"/>
</dbReference>
<keyword evidence="4" id="KW-1185">Reference proteome</keyword>
<organism evidence="2 3">
    <name type="scientific">Marnyiella aurantia</name>
    <dbReference type="NCBI Taxonomy" id="2758037"/>
    <lineage>
        <taxon>Bacteria</taxon>
        <taxon>Pseudomonadati</taxon>
        <taxon>Bacteroidota</taxon>
        <taxon>Flavobacteriia</taxon>
        <taxon>Flavobacteriales</taxon>
        <taxon>Weeksellaceae</taxon>
        <taxon>Marnyiella</taxon>
    </lineage>
</organism>
<dbReference type="InterPro" id="IPR003615">
    <property type="entry name" value="HNH_nuc"/>
</dbReference>
<keyword evidence="2" id="KW-0255">Endonuclease</keyword>
<keyword evidence="2" id="KW-0378">Hydrolase</keyword>